<organism evidence="10 11">
    <name type="scientific">Rhinocladiella mackenziei CBS 650.93</name>
    <dbReference type="NCBI Taxonomy" id="1442369"/>
    <lineage>
        <taxon>Eukaryota</taxon>
        <taxon>Fungi</taxon>
        <taxon>Dikarya</taxon>
        <taxon>Ascomycota</taxon>
        <taxon>Pezizomycotina</taxon>
        <taxon>Eurotiomycetes</taxon>
        <taxon>Chaetothyriomycetidae</taxon>
        <taxon>Chaetothyriales</taxon>
        <taxon>Herpotrichiellaceae</taxon>
        <taxon>Rhinocladiella</taxon>
    </lineage>
</organism>
<name>A0A0D2FEE4_9EURO</name>
<dbReference type="Proteomes" id="UP000053617">
    <property type="component" value="Unassembled WGS sequence"/>
</dbReference>
<feature type="domain" description="Mitochondrial outer membrane transport complex Sam37/metaxin N-terminal" evidence="8">
    <location>
        <begin position="21"/>
        <end position="146"/>
    </location>
</feature>
<evidence type="ECO:0000259" key="9">
    <source>
        <dbReference type="Pfam" id="PF17171"/>
    </source>
</evidence>
<comment type="subcellular location">
    <subcellularLocation>
        <location evidence="1">Mitochondrion outer membrane</location>
    </subcellularLocation>
</comment>
<dbReference type="InterPro" id="IPR019564">
    <property type="entry name" value="Sam37/metaxin_N"/>
</dbReference>
<evidence type="ECO:0000256" key="3">
    <source>
        <dbReference type="ARBA" id="ARBA00022787"/>
    </source>
</evidence>
<evidence type="ECO:0008006" key="12">
    <source>
        <dbReference type="Google" id="ProtNLM"/>
    </source>
</evidence>
<dbReference type="Pfam" id="PF17171">
    <property type="entry name" value="GST_C_6"/>
    <property type="match status" value="1"/>
</dbReference>
<dbReference type="InterPro" id="IPR050931">
    <property type="entry name" value="Mito_Protein_Transport_Metaxin"/>
</dbReference>
<dbReference type="CDD" id="cd03078">
    <property type="entry name" value="GST_N_Metaxin1_like"/>
    <property type="match status" value="1"/>
</dbReference>
<keyword evidence="11" id="KW-1185">Reference proteome</keyword>
<feature type="domain" description="Metaxin glutathione S-transferase" evidence="9">
    <location>
        <begin position="215"/>
        <end position="273"/>
    </location>
</feature>
<dbReference type="HOGENOM" id="CLU_032751_0_0_1"/>
<evidence type="ECO:0000256" key="5">
    <source>
        <dbReference type="ARBA" id="ARBA00023128"/>
    </source>
</evidence>
<dbReference type="InterPro" id="IPR033468">
    <property type="entry name" value="Metaxin_GST"/>
</dbReference>
<dbReference type="OrthoDB" id="5835136at2759"/>
<keyword evidence="2" id="KW-0813">Transport</keyword>
<proteinExistence type="predicted"/>
<keyword evidence="7" id="KW-0812">Transmembrane</keyword>
<gene>
    <name evidence="10" type="ORF">Z518_10566</name>
</gene>
<keyword evidence="5" id="KW-0496">Mitochondrion</keyword>
<evidence type="ECO:0000256" key="2">
    <source>
        <dbReference type="ARBA" id="ARBA00022448"/>
    </source>
</evidence>
<keyword evidence="4" id="KW-0653">Protein transport</keyword>
<reference evidence="10 11" key="1">
    <citation type="submission" date="2015-01" db="EMBL/GenBank/DDBJ databases">
        <title>The Genome Sequence of Rhinocladiella mackenzie CBS 650.93.</title>
        <authorList>
            <consortium name="The Broad Institute Genomics Platform"/>
            <person name="Cuomo C."/>
            <person name="de Hoog S."/>
            <person name="Gorbushina A."/>
            <person name="Stielow B."/>
            <person name="Teixiera M."/>
            <person name="Abouelleil A."/>
            <person name="Chapman S.B."/>
            <person name="Priest M."/>
            <person name="Young S.K."/>
            <person name="Wortman J."/>
            <person name="Nusbaum C."/>
            <person name="Birren B."/>
        </authorList>
    </citation>
    <scope>NUCLEOTIDE SEQUENCE [LARGE SCALE GENOMIC DNA]</scope>
    <source>
        <strain evidence="10 11">CBS 650.93</strain>
    </source>
</reference>
<dbReference type="EMBL" id="KN847483">
    <property type="protein sequence ID" value="KIX00427.1"/>
    <property type="molecule type" value="Genomic_DNA"/>
</dbReference>
<evidence type="ECO:0000256" key="7">
    <source>
        <dbReference type="SAM" id="Phobius"/>
    </source>
</evidence>
<dbReference type="GO" id="GO:0015031">
    <property type="term" value="P:protein transport"/>
    <property type="evidence" value="ECO:0007669"/>
    <property type="project" value="UniProtKB-KW"/>
</dbReference>
<dbReference type="GeneID" id="25298637"/>
<keyword evidence="6 7" id="KW-0472">Membrane</keyword>
<dbReference type="PANTHER" id="PTHR12289">
    <property type="entry name" value="METAXIN RELATED"/>
    <property type="match status" value="1"/>
</dbReference>
<evidence type="ECO:0000256" key="4">
    <source>
        <dbReference type="ARBA" id="ARBA00022927"/>
    </source>
</evidence>
<dbReference type="AlphaFoldDB" id="A0A0D2FEE4"/>
<feature type="transmembrane region" description="Helical" evidence="7">
    <location>
        <begin position="366"/>
        <end position="386"/>
    </location>
</feature>
<sequence length="414" mass="46284">MVLELHTWGPAFDLPSIDPQCLATIFYLQKCLPIDAWSLIPSSDPTINSFRELPALRDGHVWVSGFGGIVTYLRDISHGDWDLDKALDEHQRADCAASTSFLESRGHPLLDLSLYVSSDNYLHSTRQALGHILTWPNNWILPHQLRAKAKKRSEHLGMSSLDVDTAQEDEGEDARLTAHIPKSLRKPRQTVSSLLGRSTQKNRFRLDAVTADFFDPLMEILGNKVWLIGEQECSADCLAIGYLALMQIPQLPHDWLKKALQTKYSRLGQWSQRQITLSFGSPVDMAVVQGRRAGLASANAILPWQTPGERRAPQILRSVLEAVVSSIPVIGSGYVISEIGNEQAGGPDRYRQKQLTLNHLQRRRDIYVQIWTSACVVTGLLGWMLYKGMLQLPHRAPAPKRRSFGEAGAFLGLV</sequence>
<dbReference type="VEuPathDB" id="FungiDB:Z518_10566"/>
<keyword evidence="7" id="KW-1133">Transmembrane helix</keyword>
<accession>A0A0D2FEE4</accession>
<evidence type="ECO:0000256" key="6">
    <source>
        <dbReference type="ARBA" id="ARBA00023136"/>
    </source>
</evidence>
<protein>
    <recommendedName>
        <fullName evidence="12">Mitochondrial outer membrane transport complex Sam37/metaxin N-terminal domain-containing protein</fullName>
    </recommendedName>
</protein>
<evidence type="ECO:0000256" key="1">
    <source>
        <dbReference type="ARBA" id="ARBA00004294"/>
    </source>
</evidence>
<evidence type="ECO:0000313" key="10">
    <source>
        <dbReference type="EMBL" id="KIX00427.1"/>
    </source>
</evidence>
<evidence type="ECO:0000259" key="8">
    <source>
        <dbReference type="Pfam" id="PF10568"/>
    </source>
</evidence>
<keyword evidence="3" id="KW-1000">Mitochondrion outer membrane</keyword>
<dbReference type="STRING" id="1442369.A0A0D2FEE4"/>
<dbReference type="GO" id="GO:0001401">
    <property type="term" value="C:SAM complex"/>
    <property type="evidence" value="ECO:0007669"/>
    <property type="project" value="InterPro"/>
</dbReference>
<dbReference type="Pfam" id="PF10568">
    <property type="entry name" value="Tom37"/>
    <property type="match status" value="1"/>
</dbReference>
<dbReference type="PANTHER" id="PTHR12289:SF41">
    <property type="entry name" value="FAILED AXON CONNECTIONS-RELATED"/>
    <property type="match status" value="1"/>
</dbReference>
<dbReference type="RefSeq" id="XP_013267563.1">
    <property type="nucleotide sequence ID" value="XM_013412109.1"/>
</dbReference>
<dbReference type="GO" id="GO:0007005">
    <property type="term" value="P:mitochondrion organization"/>
    <property type="evidence" value="ECO:0007669"/>
    <property type="project" value="TreeGrafter"/>
</dbReference>
<evidence type="ECO:0000313" key="11">
    <source>
        <dbReference type="Proteomes" id="UP000053617"/>
    </source>
</evidence>